<evidence type="ECO:0000313" key="3">
    <source>
        <dbReference type="Proteomes" id="UP000199598"/>
    </source>
</evidence>
<proteinExistence type="predicted"/>
<name>A0A1I4BYZ4_9HYPH</name>
<evidence type="ECO:0008006" key="4">
    <source>
        <dbReference type="Google" id="ProtNLM"/>
    </source>
</evidence>
<gene>
    <name evidence="2" type="ORF">SAMN04488518_108255</name>
</gene>
<sequence length="161" mass="17680">MHLPKLKKSGVALLLTLGMLGPASSQIINRDNRANPFTDMKRVSPSRQVSIQSLTVQTDAVGLEVCTERYGDGYILYPTPSGGQKQFVSDKGHTLTIYARSELREESIYAEHSQMLITFSNDPDVEVEVTVFITGFVNSRLFSGVFSDGTCAGHFSITDTK</sequence>
<reference evidence="2 3" key="1">
    <citation type="submission" date="2016-10" db="EMBL/GenBank/DDBJ databases">
        <authorList>
            <person name="Varghese N."/>
            <person name="Submissions S."/>
        </authorList>
    </citation>
    <scope>NUCLEOTIDE SEQUENCE [LARGE SCALE GENOMIC DNA]</scope>
    <source>
        <strain evidence="2 3">DSM 16392</strain>
    </source>
</reference>
<comment type="caution">
    <text evidence="2">The sequence shown here is derived from an EMBL/GenBank/DDBJ whole genome shotgun (WGS) entry which is preliminary data.</text>
</comment>
<organism evidence="2 3">
    <name type="scientific">Pseudovibrio ascidiaceicola</name>
    <dbReference type="NCBI Taxonomy" id="285279"/>
    <lineage>
        <taxon>Bacteria</taxon>
        <taxon>Pseudomonadati</taxon>
        <taxon>Pseudomonadota</taxon>
        <taxon>Alphaproteobacteria</taxon>
        <taxon>Hyphomicrobiales</taxon>
        <taxon>Stappiaceae</taxon>
        <taxon>Pseudovibrio</taxon>
    </lineage>
</organism>
<evidence type="ECO:0000313" key="2">
    <source>
        <dbReference type="EMBL" id="SFK74014.1"/>
    </source>
</evidence>
<dbReference type="RefSeq" id="WP_093521106.1">
    <property type="nucleotide sequence ID" value="NZ_FOSK01000008.1"/>
</dbReference>
<feature type="chain" id="PRO_5047511592" description="DUF4251 domain-containing protein" evidence="1">
    <location>
        <begin position="26"/>
        <end position="161"/>
    </location>
</feature>
<dbReference type="Proteomes" id="UP000199598">
    <property type="component" value="Unassembled WGS sequence"/>
</dbReference>
<feature type="signal peptide" evidence="1">
    <location>
        <begin position="1"/>
        <end position="25"/>
    </location>
</feature>
<keyword evidence="3" id="KW-1185">Reference proteome</keyword>
<evidence type="ECO:0000256" key="1">
    <source>
        <dbReference type="SAM" id="SignalP"/>
    </source>
</evidence>
<protein>
    <recommendedName>
        <fullName evidence="4">DUF4251 domain-containing protein</fullName>
    </recommendedName>
</protein>
<keyword evidence="1" id="KW-0732">Signal</keyword>
<accession>A0A1I4BYZ4</accession>
<dbReference type="EMBL" id="FOSK01000008">
    <property type="protein sequence ID" value="SFK74014.1"/>
    <property type="molecule type" value="Genomic_DNA"/>
</dbReference>